<dbReference type="PANTHER" id="PTHR21485">
    <property type="entry name" value="HAD SUPERFAMILY MEMBERS CMAS AND KDSC"/>
    <property type="match status" value="1"/>
</dbReference>
<dbReference type="InterPro" id="IPR050793">
    <property type="entry name" value="CMP-NeuNAc_synthase"/>
</dbReference>
<dbReference type="SUPFAM" id="SSF53448">
    <property type="entry name" value="Nucleotide-diphospho-sugar transferases"/>
    <property type="match status" value="1"/>
</dbReference>
<keyword evidence="1" id="KW-0808">Transferase</keyword>
<evidence type="ECO:0000313" key="1">
    <source>
        <dbReference type="EMBL" id="OGF99477.1"/>
    </source>
</evidence>
<dbReference type="AlphaFoldDB" id="A0A1F5YH14"/>
<accession>A0A1F5YH14</accession>
<protein>
    <submittedName>
        <fullName evidence="1">Acylneuraminate cytidylyltransferase</fullName>
    </submittedName>
</protein>
<name>A0A1F5YH14_9BACT</name>
<dbReference type="CDD" id="cd02513">
    <property type="entry name" value="CMP-NeuAc_Synthase"/>
    <property type="match status" value="1"/>
</dbReference>
<dbReference type="InterPro" id="IPR029044">
    <property type="entry name" value="Nucleotide-diphossugar_trans"/>
</dbReference>
<organism evidence="1 2">
    <name type="scientific">Candidatus Gottesmanbacteria bacterium RBG_13_37_7</name>
    <dbReference type="NCBI Taxonomy" id="1798369"/>
    <lineage>
        <taxon>Bacteria</taxon>
        <taxon>Candidatus Gottesmaniibacteriota</taxon>
    </lineage>
</organism>
<dbReference type="PANTHER" id="PTHR21485:SF6">
    <property type="entry name" value="N-ACYLNEURAMINATE CYTIDYLYLTRANSFERASE-RELATED"/>
    <property type="match status" value="1"/>
</dbReference>
<dbReference type="InterPro" id="IPR003329">
    <property type="entry name" value="Cytidylyl_trans"/>
</dbReference>
<sequence length="249" mass="28508">MATIIALIPARSGSKRIPNKNIKKLCGHPLIAYTIQVALDAKIFSRVIISTDSNKISKIAQYYGAEIPFLRPKEYAIDFSPDIDWINDTLNKLKIRNETYDCFSILRPTSPFRTAVTIRTAWNQFISDGKADSLRAVEKCSQHPAKMWKINGNRMVPIMINPDNKTTPWYSSPYQVLPGIYSQNASLEIAWSKLVLEEETISGKEILPFITKGFEGYDINNEKDWIYAEYLIRQNKVTLPEINRAPYEK</sequence>
<gene>
    <name evidence="1" type="ORF">A2Y99_01215</name>
</gene>
<proteinExistence type="predicted"/>
<keyword evidence="1" id="KW-0548">Nucleotidyltransferase</keyword>
<dbReference type="Pfam" id="PF02348">
    <property type="entry name" value="CTP_transf_3"/>
    <property type="match status" value="1"/>
</dbReference>
<dbReference type="Proteomes" id="UP000178230">
    <property type="component" value="Unassembled WGS sequence"/>
</dbReference>
<dbReference type="EMBL" id="MFIY01000051">
    <property type="protein sequence ID" value="OGF99477.1"/>
    <property type="molecule type" value="Genomic_DNA"/>
</dbReference>
<dbReference type="GO" id="GO:0008781">
    <property type="term" value="F:N-acylneuraminate cytidylyltransferase activity"/>
    <property type="evidence" value="ECO:0007669"/>
    <property type="project" value="TreeGrafter"/>
</dbReference>
<reference evidence="1 2" key="1">
    <citation type="journal article" date="2016" name="Nat. Commun.">
        <title>Thousands of microbial genomes shed light on interconnected biogeochemical processes in an aquifer system.</title>
        <authorList>
            <person name="Anantharaman K."/>
            <person name="Brown C.T."/>
            <person name="Hug L.A."/>
            <person name="Sharon I."/>
            <person name="Castelle C.J."/>
            <person name="Probst A.J."/>
            <person name="Thomas B.C."/>
            <person name="Singh A."/>
            <person name="Wilkins M.J."/>
            <person name="Karaoz U."/>
            <person name="Brodie E.L."/>
            <person name="Williams K.H."/>
            <person name="Hubbard S.S."/>
            <person name="Banfield J.F."/>
        </authorList>
    </citation>
    <scope>NUCLEOTIDE SEQUENCE [LARGE SCALE GENOMIC DNA]</scope>
</reference>
<dbReference type="Gene3D" id="3.90.550.10">
    <property type="entry name" value="Spore Coat Polysaccharide Biosynthesis Protein SpsA, Chain A"/>
    <property type="match status" value="1"/>
</dbReference>
<comment type="caution">
    <text evidence="1">The sequence shown here is derived from an EMBL/GenBank/DDBJ whole genome shotgun (WGS) entry which is preliminary data.</text>
</comment>
<evidence type="ECO:0000313" key="2">
    <source>
        <dbReference type="Proteomes" id="UP000178230"/>
    </source>
</evidence>